<dbReference type="EMBL" id="SSTE01020983">
    <property type="protein sequence ID" value="KAA0033110.1"/>
    <property type="molecule type" value="Genomic_DNA"/>
</dbReference>
<proteinExistence type="predicted"/>
<evidence type="ECO:0000313" key="1">
    <source>
        <dbReference type="EMBL" id="KAA0033110.1"/>
    </source>
</evidence>
<dbReference type="AlphaFoldDB" id="A0A5A7SQC6"/>
<evidence type="ECO:0000313" key="2">
    <source>
        <dbReference type="Proteomes" id="UP000321393"/>
    </source>
</evidence>
<name>A0A5A7SQC6_CUCMM</name>
<gene>
    <name evidence="1" type="ORF">E6C27_scaffold269G002450</name>
</gene>
<comment type="caution">
    <text evidence="1">The sequence shown here is derived from an EMBL/GenBank/DDBJ whole genome shotgun (WGS) entry which is preliminary data.</text>
</comment>
<dbReference type="Proteomes" id="UP000321393">
    <property type="component" value="Unassembled WGS sequence"/>
</dbReference>
<sequence>MHIRVIPKDTHISLVIPKDAHISLVILKDAHINLVISKDAHISRVIPKDTHMSFVILKDTVPRESGLVQPGKQGGRLGFGDGSTRLCLVQLAAQLDSWFGLVQLVALFDSARGSVRLDLDFRLGYGSAWLRIGACESGDPRSLGAHHSCFAKRCGLDLWVGLAFREQRLKLTKTVQKDGVDSARFCFNAA</sequence>
<organism evidence="1 2">
    <name type="scientific">Cucumis melo var. makuwa</name>
    <name type="common">Oriental melon</name>
    <dbReference type="NCBI Taxonomy" id="1194695"/>
    <lineage>
        <taxon>Eukaryota</taxon>
        <taxon>Viridiplantae</taxon>
        <taxon>Streptophyta</taxon>
        <taxon>Embryophyta</taxon>
        <taxon>Tracheophyta</taxon>
        <taxon>Spermatophyta</taxon>
        <taxon>Magnoliopsida</taxon>
        <taxon>eudicotyledons</taxon>
        <taxon>Gunneridae</taxon>
        <taxon>Pentapetalae</taxon>
        <taxon>rosids</taxon>
        <taxon>fabids</taxon>
        <taxon>Cucurbitales</taxon>
        <taxon>Cucurbitaceae</taxon>
        <taxon>Benincaseae</taxon>
        <taxon>Cucumis</taxon>
    </lineage>
</organism>
<reference evidence="1 2" key="1">
    <citation type="submission" date="2019-08" db="EMBL/GenBank/DDBJ databases">
        <title>Draft genome sequences of two oriental melons (Cucumis melo L. var makuwa).</title>
        <authorList>
            <person name="Kwon S.-Y."/>
        </authorList>
    </citation>
    <scope>NUCLEOTIDE SEQUENCE [LARGE SCALE GENOMIC DNA]</scope>
    <source>
        <strain evidence="2">cv. SW 3</strain>
        <tissue evidence="1">Leaf</tissue>
    </source>
</reference>
<protein>
    <submittedName>
        <fullName evidence="1">Uncharacterized protein</fullName>
    </submittedName>
</protein>
<accession>A0A5A7SQC6</accession>